<evidence type="ECO:0000313" key="3">
    <source>
        <dbReference type="Proteomes" id="UP001597131"/>
    </source>
</evidence>
<evidence type="ECO:0000256" key="1">
    <source>
        <dbReference type="SAM" id="Phobius"/>
    </source>
</evidence>
<dbReference type="RefSeq" id="WP_380745359.1">
    <property type="nucleotide sequence ID" value="NZ_JBHTLI010000001.1"/>
</dbReference>
<comment type="caution">
    <text evidence="2">The sequence shown here is derived from an EMBL/GenBank/DDBJ whole genome shotgun (WGS) entry which is preliminary data.</text>
</comment>
<name>A0ABW3NQG4_9FLAO</name>
<feature type="transmembrane region" description="Helical" evidence="1">
    <location>
        <begin position="7"/>
        <end position="27"/>
    </location>
</feature>
<keyword evidence="1" id="KW-1133">Transmembrane helix</keyword>
<gene>
    <name evidence="2" type="ORF">ACFQ3Q_10145</name>
</gene>
<keyword evidence="1" id="KW-0812">Transmembrane</keyword>
<evidence type="ECO:0000313" key="2">
    <source>
        <dbReference type="EMBL" id="MFD1096108.1"/>
    </source>
</evidence>
<dbReference type="EMBL" id="JBHTLI010000001">
    <property type="protein sequence ID" value="MFD1096108.1"/>
    <property type="molecule type" value="Genomic_DNA"/>
</dbReference>
<protein>
    <submittedName>
        <fullName evidence="2">Uncharacterized protein</fullName>
    </submittedName>
</protein>
<proteinExistence type="predicted"/>
<sequence>MTLTKKIFIGIVTIIILFTGFVFWLYFEIVNENQEDEKFNNIEISENLNFEKPIQFLTNRQIDSLTKIKVNDEKIVVIGDGYNGYDFYMWHKPTEKGKLYIKAFELTKNIQLSELELNTRTESEISELGENYKLYTGNSLIYEGTLAHYYPVRFELWFKPKNSGIEKKLTEKKYVIDGWDR</sequence>
<keyword evidence="1" id="KW-0472">Membrane</keyword>
<keyword evidence="3" id="KW-1185">Reference proteome</keyword>
<dbReference type="Proteomes" id="UP001597131">
    <property type="component" value="Unassembled WGS sequence"/>
</dbReference>
<accession>A0ABW3NQG4</accession>
<organism evidence="2 3">
    <name type="scientific">Salegentibacter chungangensis</name>
    <dbReference type="NCBI Taxonomy" id="1335724"/>
    <lineage>
        <taxon>Bacteria</taxon>
        <taxon>Pseudomonadati</taxon>
        <taxon>Bacteroidota</taxon>
        <taxon>Flavobacteriia</taxon>
        <taxon>Flavobacteriales</taxon>
        <taxon>Flavobacteriaceae</taxon>
        <taxon>Salegentibacter</taxon>
    </lineage>
</organism>
<reference evidence="3" key="1">
    <citation type="journal article" date="2019" name="Int. J. Syst. Evol. Microbiol.">
        <title>The Global Catalogue of Microorganisms (GCM) 10K type strain sequencing project: providing services to taxonomists for standard genome sequencing and annotation.</title>
        <authorList>
            <consortium name="The Broad Institute Genomics Platform"/>
            <consortium name="The Broad Institute Genome Sequencing Center for Infectious Disease"/>
            <person name="Wu L."/>
            <person name="Ma J."/>
        </authorList>
    </citation>
    <scope>NUCLEOTIDE SEQUENCE [LARGE SCALE GENOMIC DNA]</scope>
    <source>
        <strain evidence="3">CCUG 64793</strain>
    </source>
</reference>